<dbReference type="STRING" id="37658.SAMN05661086_00812"/>
<evidence type="ECO:0000256" key="13">
    <source>
        <dbReference type="RuleBase" id="RU363032"/>
    </source>
</evidence>
<evidence type="ECO:0000256" key="4">
    <source>
        <dbReference type="ARBA" id="ARBA00022596"/>
    </source>
</evidence>
<dbReference type="Proteomes" id="UP000199659">
    <property type="component" value="Unassembled WGS sequence"/>
</dbReference>
<organism evidence="15 16">
    <name type="scientific">Anaeromicropila populeti</name>
    <dbReference type="NCBI Taxonomy" id="37658"/>
    <lineage>
        <taxon>Bacteria</taxon>
        <taxon>Bacillati</taxon>
        <taxon>Bacillota</taxon>
        <taxon>Clostridia</taxon>
        <taxon>Lachnospirales</taxon>
        <taxon>Lachnospiraceae</taxon>
        <taxon>Anaeromicropila</taxon>
    </lineage>
</organism>
<dbReference type="AlphaFoldDB" id="A0A1I6IFT7"/>
<evidence type="ECO:0000256" key="7">
    <source>
        <dbReference type="ARBA" id="ARBA00023065"/>
    </source>
</evidence>
<keyword evidence="3" id="KW-1003">Cell membrane</keyword>
<dbReference type="EMBL" id="FOYZ01000002">
    <property type="protein sequence ID" value="SFR65568.1"/>
    <property type="molecule type" value="Genomic_DNA"/>
</dbReference>
<accession>A0A1I6IFT7</accession>
<reference evidence="15 16" key="1">
    <citation type="submission" date="2016-10" db="EMBL/GenBank/DDBJ databases">
        <authorList>
            <person name="de Groot N.N."/>
        </authorList>
    </citation>
    <scope>NUCLEOTIDE SEQUENCE [LARGE SCALE GENOMIC DNA]</scope>
    <source>
        <strain evidence="15 16">743A</strain>
    </source>
</reference>
<dbReference type="InterPro" id="IPR050045">
    <property type="entry name" value="Opp2B"/>
</dbReference>
<evidence type="ECO:0000256" key="11">
    <source>
        <dbReference type="ARBA" id="ARBA00038669"/>
    </source>
</evidence>
<dbReference type="Gene3D" id="1.10.3720.10">
    <property type="entry name" value="MetI-like"/>
    <property type="match status" value="1"/>
</dbReference>
<evidence type="ECO:0000259" key="14">
    <source>
        <dbReference type="PROSITE" id="PS50928"/>
    </source>
</evidence>
<dbReference type="SUPFAM" id="SSF161098">
    <property type="entry name" value="MetI-like"/>
    <property type="match status" value="1"/>
</dbReference>
<feature type="transmembrane region" description="Helical" evidence="13">
    <location>
        <begin position="137"/>
        <end position="158"/>
    </location>
</feature>
<dbReference type="PROSITE" id="PS50928">
    <property type="entry name" value="ABC_TM1"/>
    <property type="match status" value="1"/>
</dbReference>
<dbReference type="Pfam" id="PF19300">
    <property type="entry name" value="BPD_transp_1_N"/>
    <property type="match status" value="1"/>
</dbReference>
<evidence type="ECO:0000256" key="6">
    <source>
        <dbReference type="ARBA" id="ARBA00022989"/>
    </source>
</evidence>
<evidence type="ECO:0000256" key="8">
    <source>
        <dbReference type="ARBA" id="ARBA00023112"/>
    </source>
</evidence>
<dbReference type="InterPro" id="IPR045621">
    <property type="entry name" value="BPD_transp_1_N"/>
</dbReference>
<keyword evidence="5 13" id="KW-0812">Transmembrane</keyword>
<keyword evidence="6 13" id="KW-1133">Transmembrane helix</keyword>
<name>A0A1I6IFT7_9FIRM</name>
<evidence type="ECO:0000256" key="12">
    <source>
        <dbReference type="ARBA" id="ARBA00044774"/>
    </source>
</evidence>
<keyword evidence="16" id="KW-1185">Reference proteome</keyword>
<dbReference type="InterPro" id="IPR000515">
    <property type="entry name" value="MetI-like"/>
</dbReference>
<dbReference type="PANTHER" id="PTHR43163:SF6">
    <property type="entry name" value="DIPEPTIDE TRANSPORT SYSTEM PERMEASE PROTEIN DPPB-RELATED"/>
    <property type="match status" value="1"/>
</dbReference>
<keyword evidence="8" id="KW-0921">Nickel transport</keyword>
<proteinExistence type="inferred from homology"/>
<evidence type="ECO:0000256" key="2">
    <source>
        <dbReference type="ARBA" id="ARBA00022448"/>
    </source>
</evidence>
<dbReference type="OrthoDB" id="9806409at2"/>
<evidence type="ECO:0000313" key="15">
    <source>
        <dbReference type="EMBL" id="SFR65568.1"/>
    </source>
</evidence>
<keyword evidence="2 13" id="KW-0813">Transport</keyword>
<feature type="transmembrane region" description="Helical" evidence="13">
    <location>
        <begin position="104"/>
        <end position="125"/>
    </location>
</feature>
<evidence type="ECO:0000256" key="10">
    <source>
        <dbReference type="ARBA" id="ARBA00024202"/>
    </source>
</evidence>
<comment type="similarity">
    <text evidence="10">Belongs to the binding-protein-dependent transport system permease family. OppBC subfamily.</text>
</comment>
<evidence type="ECO:0000256" key="5">
    <source>
        <dbReference type="ARBA" id="ARBA00022692"/>
    </source>
</evidence>
<feature type="transmembrane region" description="Helical" evidence="13">
    <location>
        <begin position="276"/>
        <end position="295"/>
    </location>
</feature>
<feature type="domain" description="ABC transmembrane type-1" evidence="14">
    <location>
        <begin position="98"/>
        <end position="295"/>
    </location>
</feature>
<keyword evidence="4" id="KW-0533">Nickel</keyword>
<evidence type="ECO:0000256" key="1">
    <source>
        <dbReference type="ARBA" id="ARBA00004651"/>
    </source>
</evidence>
<sequence>MFSFISKRLLQLIPIILGVTFMTFTLLYLAPGDPAQSRLLAQGTVVSDEALESTRESMGLNEPFLVQYWNWLKGLLTSDFGTSYHDDQPVMIKLQRAAIPTIQLTFFSMLITLLISVPLGILMAIKQNKWIDNFIRLLTFIGTSIPNFMISLLLIYVVCLKLKLLPVVTSGTYKGLILPVITLVIMQSSKFIRQVRAEILEQMDKEYVLSARVRGVKESTLLFKNVLHNSMITIITIFGLSVGTLLAGTAVIETIFSWPGLGKLVIDSISYRDYPVIQGFVVIMATVYVLINLFTDICYKILDPRVG</sequence>
<dbReference type="CDD" id="cd06261">
    <property type="entry name" value="TM_PBP2"/>
    <property type="match status" value="1"/>
</dbReference>
<dbReference type="NCBIfam" id="NF045470">
    <property type="entry name" value="Opp2B"/>
    <property type="match status" value="1"/>
</dbReference>
<gene>
    <name evidence="15" type="ORF">SAMN05661086_00812</name>
</gene>
<dbReference type="Pfam" id="PF00528">
    <property type="entry name" value="BPD_transp_1"/>
    <property type="match status" value="1"/>
</dbReference>
<comment type="subcellular location">
    <subcellularLocation>
        <location evidence="1 13">Cell membrane</location>
        <topology evidence="1 13">Multi-pass membrane protein</topology>
    </subcellularLocation>
</comment>
<comment type="subunit">
    <text evidence="11">The complex is composed of two ATP-binding proteins (NikD and NikE), two transmembrane proteins (NikB and NikC) and a solute-binding protein (NikA).</text>
</comment>
<feature type="transmembrane region" description="Helical" evidence="13">
    <location>
        <begin position="231"/>
        <end position="256"/>
    </location>
</feature>
<protein>
    <recommendedName>
        <fullName evidence="12">Nickel import system permease protein NikB</fullName>
    </recommendedName>
</protein>
<evidence type="ECO:0000313" key="16">
    <source>
        <dbReference type="Proteomes" id="UP000199659"/>
    </source>
</evidence>
<keyword evidence="7" id="KW-0406">Ion transport</keyword>
<feature type="transmembrane region" description="Helical" evidence="13">
    <location>
        <begin position="164"/>
        <end position="186"/>
    </location>
</feature>
<dbReference type="InterPro" id="IPR035906">
    <property type="entry name" value="MetI-like_sf"/>
</dbReference>
<evidence type="ECO:0000256" key="3">
    <source>
        <dbReference type="ARBA" id="ARBA00022475"/>
    </source>
</evidence>
<dbReference type="RefSeq" id="WP_092559410.1">
    <property type="nucleotide sequence ID" value="NZ_FOYZ01000002.1"/>
</dbReference>
<dbReference type="GO" id="GO:0005886">
    <property type="term" value="C:plasma membrane"/>
    <property type="evidence" value="ECO:0007669"/>
    <property type="project" value="UniProtKB-SubCell"/>
</dbReference>
<feature type="transmembrane region" description="Helical" evidence="13">
    <location>
        <begin position="12"/>
        <end position="30"/>
    </location>
</feature>
<keyword evidence="9 13" id="KW-0472">Membrane</keyword>
<evidence type="ECO:0000256" key="9">
    <source>
        <dbReference type="ARBA" id="ARBA00023136"/>
    </source>
</evidence>
<dbReference type="GO" id="GO:0015099">
    <property type="term" value="F:nickel cation transmembrane transporter activity"/>
    <property type="evidence" value="ECO:0007669"/>
    <property type="project" value="InterPro"/>
</dbReference>
<dbReference type="PANTHER" id="PTHR43163">
    <property type="entry name" value="DIPEPTIDE TRANSPORT SYSTEM PERMEASE PROTEIN DPPB-RELATED"/>
    <property type="match status" value="1"/>
</dbReference>